<gene>
    <name evidence="2" type="ORF">R83534S58_LOCUS1312</name>
</gene>
<evidence type="ECO:0008006" key="4">
    <source>
        <dbReference type="Google" id="ProtNLM"/>
    </source>
</evidence>
<evidence type="ECO:0000313" key="2">
    <source>
        <dbReference type="EMBL" id="CAI3944130.1"/>
    </source>
</evidence>
<comment type="caution">
    <text evidence="2">The sequence shown here is derived from an EMBL/GenBank/DDBJ whole genome shotgun (WGS) entry which is preliminary data.</text>
</comment>
<feature type="transmembrane region" description="Helical" evidence="1">
    <location>
        <begin position="57"/>
        <end position="78"/>
    </location>
</feature>
<evidence type="ECO:0000256" key="1">
    <source>
        <dbReference type="SAM" id="Phobius"/>
    </source>
</evidence>
<evidence type="ECO:0000313" key="3">
    <source>
        <dbReference type="Proteomes" id="UP001154272"/>
    </source>
</evidence>
<organism evidence="2 3">
    <name type="scientific">Commensalibacter papalotli</name>
    <name type="common">ex Botero et al. 2024</name>
    <dbReference type="NCBI Taxonomy" id="2972766"/>
    <lineage>
        <taxon>Bacteria</taxon>
        <taxon>Pseudomonadati</taxon>
        <taxon>Pseudomonadota</taxon>
        <taxon>Alphaproteobacteria</taxon>
        <taxon>Acetobacterales</taxon>
        <taxon>Acetobacteraceae</taxon>
    </lineage>
</organism>
<keyword evidence="1" id="KW-1133">Transmembrane helix</keyword>
<dbReference type="Proteomes" id="UP001154272">
    <property type="component" value="Unassembled WGS sequence"/>
</dbReference>
<proteinExistence type="predicted"/>
<accession>A0ABM9HQA6</accession>
<dbReference type="EMBL" id="CAMXCH010000002">
    <property type="protein sequence ID" value="CAI3944130.1"/>
    <property type="molecule type" value="Genomic_DNA"/>
</dbReference>
<name>A0ABM9HQA6_9PROT</name>
<protein>
    <recommendedName>
        <fullName evidence="4">Transmembrane protein</fullName>
    </recommendedName>
</protein>
<reference evidence="2" key="1">
    <citation type="submission" date="2022-10" db="EMBL/GenBank/DDBJ databases">
        <authorList>
            <person name="Botero Cardona J."/>
        </authorList>
    </citation>
    <scope>NUCLEOTIDE SEQUENCE</scope>
    <source>
        <strain evidence="2">R-83534</strain>
    </source>
</reference>
<sequence>MRCASQITASQSTDNTVIVPVGCLDEIQIELQCKALFESIYYNFFYKIICSIMKQSLLLSQNHPIGLVVVLIILILLISF</sequence>
<keyword evidence="1" id="KW-0472">Membrane</keyword>
<keyword evidence="1" id="KW-0812">Transmembrane</keyword>
<keyword evidence="3" id="KW-1185">Reference proteome</keyword>